<keyword evidence="1" id="KW-0472">Membrane</keyword>
<sequence>MEIPLDRQQSLFFQMEYKKQFPLGEKMCYSFFAIVYCILSILVLQNNCIDPLCQQSQVFAETLIYLFYGAIILRLLIILVLIISYLSQKALVTTIILEQKLNEAEFFITIVFMFLSLIFYIGAENCRKMQVGYAFVFILTYVIVRLMCLPDGVINYFDGEYF</sequence>
<evidence type="ECO:0000313" key="3">
    <source>
        <dbReference type="Proteomes" id="UP000692954"/>
    </source>
</evidence>
<dbReference type="OrthoDB" id="301858at2759"/>
<gene>
    <name evidence="2" type="ORF">PSON_ATCC_30995.1.T0330165</name>
</gene>
<feature type="transmembrane region" description="Helical" evidence="1">
    <location>
        <begin position="65"/>
        <end position="86"/>
    </location>
</feature>
<evidence type="ECO:0000313" key="2">
    <source>
        <dbReference type="EMBL" id="CAD8075314.1"/>
    </source>
</evidence>
<name>A0A8S1MJN2_9CILI</name>
<dbReference type="Proteomes" id="UP000692954">
    <property type="component" value="Unassembled WGS sequence"/>
</dbReference>
<evidence type="ECO:0000256" key="1">
    <source>
        <dbReference type="SAM" id="Phobius"/>
    </source>
</evidence>
<keyword evidence="1" id="KW-1133">Transmembrane helix</keyword>
<comment type="caution">
    <text evidence="2">The sequence shown here is derived from an EMBL/GenBank/DDBJ whole genome shotgun (WGS) entry which is preliminary data.</text>
</comment>
<proteinExistence type="predicted"/>
<feature type="transmembrane region" description="Helical" evidence="1">
    <location>
        <begin position="27"/>
        <end position="45"/>
    </location>
</feature>
<feature type="transmembrane region" description="Helical" evidence="1">
    <location>
        <begin position="129"/>
        <end position="148"/>
    </location>
</feature>
<keyword evidence="3" id="KW-1185">Reference proteome</keyword>
<protein>
    <recommendedName>
        <fullName evidence="4">Transmembrane protein</fullName>
    </recommendedName>
</protein>
<accession>A0A8S1MJN2</accession>
<organism evidence="2 3">
    <name type="scientific">Paramecium sonneborni</name>
    <dbReference type="NCBI Taxonomy" id="65129"/>
    <lineage>
        <taxon>Eukaryota</taxon>
        <taxon>Sar</taxon>
        <taxon>Alveolata</taxon>
        <taxon>Ciliophora</taxon>
        <taxon>Intramacronucleata</taxon>
        <taxon>Oligohymenophorea</taxon>
        <taxon>Peniculida</taxon>
        <taxon>Parameciidae</taxon>
        <taxon>Paramecium</taxon>
    </lineage>
</organism>
<dbReference type="EMBL" id="CAJJDN010000033">
    <property type="protein sequence ID" value="CAD8075314.1"/>
    <property type="molecule type" value="Genomic_DNA"/>
</dbReference>
<reference evidence="2" key="1">
    <citation type="submission" date="2021-01" db="EMBL/GenBank/DDBJ databases">
        <authorList>
            <consortium name="Genoscope - CEA"/>
            <person name="William W."/>
        </authorList>
    </citation>
    <scope>NUCLEOTIDE SEQUENCE</scope>
</reference>
<dbReference type="AlphaFoldDB" id="A0A8S1MJN2"/>
<feature type="transmembrane region" description="Helical" evidence="1">
    <location>
        <begin position="106"/>
        <end position="123"/>
    </location>
</feature>
<keyword evidence="1" id="KW-0812">Transmembrane</keyword>
<evidence type="ECO:0008006" key="4">
    <source>
        <dbReference type="Google" id="ProtNLM"/>
    </source>
</evidence>